<dbReference type="InterPro" id="IPR052037">
    <property type="entry name" value="LPS_export_LptA"/>
</dbReference>
<evidence type="ECO:0000256" key="3">
    <source>
        <dbReference type="SAM" id="SignalP"/>
    </source>
</evidence>
<feature type="signal peptide" evidence="3">
    <location>
        <begin position="1"/>
        <end position="20"/>
    </location>
</feature>
<evidence type="ECO:0000256" key="2">
    <source>
        <dbReference type="SAM" id="MobiDB-lite"/>
    </source>
</evidence>
<dbReference type="InterPro" id="IPR005653">
    <property type="entry name" value="OstA-like_N"/>
</dbReference>
<dbReference type="AlphaFoldDB" id="A0A2W2BL59"/>
<name>A0A2W2BL59_9HYPH</name>
<dbReference type="GO" id="GO:0030288">
    <property type="term" value="C:outer membrane-bounded periplasmic space"/>
    <property type="evidence" value="ECO:0007669"/>
    <property type="project" value="TreeGrafter"/>
</dbReference>
<dbReference type="PANTHER" id="PTHR36504:SF1">
    <property type="entry name" value="LIPOPOLYSACCHARIDE EXPORT SYSTEM PROTEIN LPTA"/>
    <property type="match status" value="1"/>
</dbReference>
<dbReference type="Pfam" id="PF03968">
    <property type="entry name" value="LptD_N"/>
    <property type="match status" value="1"/>
</dbReference>
<evidence type="ECO:0000259" key="4">
    <source>
        <dbReference type="Pfam" id="PF03968"/>
    </source>
</evidence>
<evidence type="ECO:0000256" key="1">
    <source>
        <dbReference type="ARBA" id="ARBA00022729"/>
    </source>
</evidence>
<feature type="domain" description="Organic solvent tolerance-like N-terminal" evidence="4">
    <location>
        <begin position="54"/>
        <end position="166"/>
    </location>
</feature>
<feature type="chain" id="PRO_5016038113" description="Organic solvent tolerance-like N-terminal domain-containing protein" evidence="3">
    <location>
        <begin position="21"/>
        <end position="182"/>
    </location>
</feature>
<comment type="caution">
    <text evidence="5">The sequence shown here is derived from an EMBL/GenBank/DDBJ whole genome shotgun (WGS) entry which is preliminary data.</text>
</comment>
<protein>
    <recommendedName>
        <fullName evidence="4">Organic solvent tolerance-like N-terminal domain-containing protein</fullName>
    </recommendedName>
</protein>
<feature type="region of interest" description="Disordered" evidence="2">
    <location>
        <begin position="29"/>
        <end position="48"/>
    </location>
</feature>
<proteinExistence type="predicted"/>
<dbReference type="EMBL" id="QKVK01000005">
    <property type="protein sequence ID" value="PZF76647.1"/>
    <property type="molecule type" value="Genomic_DNA"/>
</dbReference>
<accession>A0A2W2BL59</accession>
<sequence>MRLAACAAALFLFAAAPALAQEADGQADGTAAADTTTGTKAKAKTAQPATPVDIVANEMEILDKEKKAIFRGAVDATKGTTKLRSDELVVTYADVKQPDGTTKTDATDLDAKGNVLIVTPKEKITGDWAKYDPQTEKLTVGGTNVRLVQGTTVLVGQELHADLKTGRTQMTGGRVKGSFLPK</sequence>
<dbReference type="Gene3D" id="2.60.450.10">
    <property type="entry name" value="Lipopolysaccharide (LPS) transport protein A like domain"/>
    <property type="match status" value="1"/>
</dbReference>
<keyword evidence="6" id="KW-1185">Reference proteome</keyword>
<keyword evidence="1 3" id="KW-0732">Signal</keyword>
<dbReference type="PANTHER" id="PTHR36504">
    <property type="entry name" value="LIPOPOLYSACCHARIDE EXPORT SYSTEM PROTEIN LPTA"/>
    <property type="match status" value="1"/>
</dbReference>
<evidence type="ECO:0000313" key="6">
    <source>
        <dbReference type="Proteomes" id="UP000248795"/>
    </source>
</evidence>
<gene>
    <name evidence="5" type="ORF">DK847_12700</name>
</gene>
<evidence type="ECO:0000313" key="5">
    <source>
        <dbReference type="EMBL" id="PZF76647.1"/>
    </source>
</evidence>
<dbReference type="Proteomes" id="UP000248795">
    <property type="component" value="Unassembled WGS sequence"/>
</dbReference>
<dbReference type="GO" id="GO:0009279">
    <property type="term" value="C:cell outer membrane"/>
    <property type="evidence" value="ECO:0007669"/>
    <property type="project" value="TreeGrafter"/>
</dbReference>
<dbReference type="GO" id="GO:0017089">
    <property type="term" value="F:glycolipid transfer activity"/>
    <property type="evidence" value="ECO:0007669"/>
    <property type="project" value="TreeGrafter"/>
</dbReference>
<dbReference type="GO" id="GO:0015920">
    <property type="term" value="P:lipopolysaccharide transport"/>
    <property type="evidence" value="ECO:0007669"/>
    <property type="project" value="TreeGrafter"/>
</dbReference>
<organism evidence="5 6">
    <name type="scientific">Aestuariivirga litoralis</name>
    <dbReference type="NCBI Taxonomy" id="2650924"/>
    <lineage>
        <taxon>Bacteria</taxon>
        <taxon>Pseudomonadati</taxon>
        <taxon>Pseudomonadota</taxon>
        <taxon>Alphaproteobacteria</taxon>
        <taxon>Hyphomicrobiales</taxon>
        <taxon>Aestuariivirgaceae</taxon>
        <taxon>Aestuariivirga</taxon>
    </lineage>
</organism>
<reference evidence="6" key="1">
    <citation type="submission" date="2018-06" db="EMBL/GenBank/DDBJ databases">
        <title>Aestuariibacter litoralis strain KCTC 52945T.</title>
        <authorList>
            <person name="Li X."/>
            <person name="Salam N."/>
            <person name="Li J.-L."/>
            <person name="Chen Y.-M."/>
            <person name="Yang Z.-W."/>
            <person name="Zhang L.-Y."/>
            <person name="Han M.-X."/>
            <person name="Xiao M."/>
            <person name="Li W.-J."/>
        </authorList>
    </citation>
    <scope>NUCLEOTIDE SEQUENCE [LARGE SCALE GENOMIC DNA]</scope>
    <source>
        <strain evidence="6">KCTC 52945</strain>
    </source>
</reference>